<accession>A0A1F8F4P8</accession>
<name>A0A1F8F4P8_9BACT</name>
<comment type="caution">
    <text evidence="1">The sequence shown here is derived from an EMBL/GenBank/DDBJ whole genome shotgun (WGS) entry which is preliminary data.</text>
</comment>
<proteinExistence type="predicted"/>
<protein>
    <submittedName>
        <fullName evidence="1">Uncharacterized protein</fullName>
    </submittedName>
</protein>
<sequence>MCLHRFKNQVTVEHCNTKKFQGWSDLRVFLYFVSRIINGIAEGKINPARCAFIILTKDRNFIEDVKRDLEVFKLTQEFWLNFEFSGNAISWDNLDIFIVQVDCPNSGHGRSDDLKCAFHKANEFLKEYLSF</sequence>
<dbReference type="Proteomes" id="UP000176834">
    <property type="component" value="Unassembled WGS sequence"/>
</dbReference>
<reference evidence="1 2" key="1">
    <citation type="journal article" date="2016" name="Nat. Commun.">
        <title>Thousands of microbial genomes shed light on interconnected biogeochemical processes in an aquifer system.</title>
        <authorList>
            <person name="Anantharaman K."/>
            <person name="Brown C.T."/>
            <person name="Hug L.A."/>
            <person name="Sharon I."/>
            <person name="Castelle C.J."/>
            <person name="Probst A.J."/>
            <person name="Thomas B.C."/>
            <person name="Singh A."/>
            <person name="Wilkins M.J."/>
            <person name="Karaoz U."/>
            <person name="Brodie E.L."/>
            <person name="Williams K.H."/>
            <person name="Hubbard S.S."/>
            <person name="Banfield J.F."/>
        </authorList>
    </citation>
    <scope>NUCLEOTIDE SEQUENCE [LARGE SCALE GENOMIC DNA]</scope>
</reference>
<dbReference type="EMBL" id="MGJN01000004">
    <property type="protein sequence ID" value="OGN07580.1"/>
    <property type="molecule type" value="Genomic_DNA"/>
</dbReference>
<gene>
    <name evidence="1" type="ORF">A3B86_00605</name>
</gene>
<dbReference type="AlphaFoldDB" id="A0A1F8F4P8"/>
<evidence type="ECO:0000313" key="2">
    <source>
        <dbReference type="Proteomes" id="UP000176834"/>
    </source>
</evidence>
<evidence type="ECO:0000313" key="1">
    <source>
        <dbReference type="EMBL" id="OGN07580.1"/>
    </source>
</evidence>
<organism evidence="1 2">
    <name type="scientific">Candidatus Yanofskybacteria bacterium RIFCSPHIGHO2_02_FULL_38_22b</name>
    <dbReference type="NCBI Taxonomy" id="1802673"/>
    <lineage>
        <taxon>Bacteria</taxon>
        <taxon>Candidatus Yanofskyibacteriota</taxon>
    </lineage>
</organism>